<dbReference type="GO" id="GO:0043683">
    <property type="term" value="P:type IV pilus assembly"/>
    <property type="evidence" value="ECO:0007669"/>
    <property type="project" value="InterPro"/>
</dbReference>
<feature type="transmembrane region" description="Helical" evidence="2">
    <location>
        <begin position="20"/>
        <end position="39"/>
    </location>
</feature>
<dbReference type="GO" id="GO:0043107">
    <property type="term" value="P:type IV pilus-dependent motility"/>
    <property type="evidence" value="ECO:0007669"/>
    <property type="project" value="InterPro"/>
</dbReference>
<dbReference type="AlphaFoldDB" id="A0A250L3A3"/>
<name>A0A250L3A3_9GAMM</name>
<keyword evidence="4" id="KW-1185">Reference proteome</keyword>
<proteinExistence type="predicted"/>
<dbReference type="InterPro" id="IPR007445">
    <property type="entry name" value="PilO"/>
</dbReference>
<dbReference type="PANTHER" id="PTHR39555">
    <property type="entry name" value="FIMBRIAL ASSEMBLY PROTEIN PILO-LIKE PROTEIN-RELATED"/>
    <property type="match status" value="1"/>
</dbReference>
<evidence type="ECO:0000256" key="1">
    <source>
        <dbReference type="SAM" id="Coils"/>
    </source>
</evidence>
<feature type="coiled-coil region" evidence="1">
    <location>
        <begin position="48"/>
        <end position="92"/>
    </location>
</feature>
<dbReference type="Proteomes" id="UP000266313">
    <property type="component" value="Chromosome"/>
</dbReference>
<dbReference type="Gene3D" id="3.30.70.60">
    <property type="match status" value="1"/>
</dbReference>
<organism evidence="3 4">
    <name type="scientific">Methylocaldum marinum</name>
    <dbReference type="NCBI Taxonomy" id="1432792"/>
    <lineage>
        <taxon>Bacteria</taxon>
        <taxon>Pseudomonadati</taxon>
        <taxon>Pseudomonadota</taxon>
        <taxon>Gammaproteobacteria</taxon>
        <taxon>Methylococcales</taxon>
        <taxon>Methylococcaceae</taxon>
        <taxon>Methylocaldum</taxon>
    </lineage>
</organism>
<dbReference type="PANTHER" id="PTHR39555:SF1">
    <property type="entry name" value="TYPE IV PILUS INNER MEMBRANE COMPONENT PILO"/>
    <property type="match status" value="1"/>
</dbReference>
<keyword evidence="1" id="KW-0175">Coiled coil</keyword>
<keyword evidence="2" id="KW-0472">Membrane</keyword>
<dbReference type="Gene3D" id="1.10.287.540">
    <property type="entry name" value="Helix hairpin bin"/>
    <property type="match status" value="1"/>
</dbReference>
<evidence type="ECO:0000256" key="2">
    <source>
        <dbReference type="SAM" id="Phobius"/>
    </source>
</evidence>
<keyword evidence="2" id="KW-1133">Transmembrane helix</keyword>
<sequence length="215" mass="24319">MNLSEVNWDIENAGAWPVPVKVGIITLLCLVLGGLWYYLDTQDQIALLEAEETKERELKTKFEQRQRKAVNLEEYKEQMAEMEKSFGDLLRQLPDKTQVPELLVDVSQTGLAAGLEFELFKPAAEIAKEFYAELPIEIRVVGDYMEFGEFISGLASLPRIVTIHNVKIAAHKKSDGAKKNVKEPLVMSALVRTYRYLDEGSAPAVQVKKPQPKRK</sequence>
<protein>
    <submittedName>
        <fullName evidence="3">Type 4 fimbrial biogenesis protein PilO</fullName>
    </submittedName>
</protein>
<dbReference type="Pfam" id="PF04350">
    <property type="entry name" value="PilO"/>
    <property type="match status" value="1"/>
</dbReference>
<dbReference type="OrthoDB" id="9802133at2"/>
<dbReference type="EMBL" id="AP017928">
    <property type="protein sequence ID" value="BBA37239.1"/>
    <property type="molecule type" value="Genomic_DNA"/>
</dbReference>
<keyword evidence="2" id="KW-0812">Transmembrane</keyword>
<gene>
    <name evidence="3" type="ORF">sS8_5319</name>
</gene>
<accession>A0A250L3A3</accession>
<dbReference type="InterPro" id="IPR014717">
    <property type="entry name" value="Transl_elong_EF1B/ribsomal_bS6"/>
</dbReference>
<reference evidence="3 4" key="1">
    <citation type="submission" date="2016-12" db="EMBL/GenBank/DDBJ databases">
        <title>Genome sequencing of Methylocaldum marinum.</title>
        <authorList>
            <person name="Takeuchi M."/>
            <person name="Kamagata Y."/>
            <person name="Hiraoka S."/>
            <person name="Oshima K."/>
            <person name="Hattori M."/>
            <person name="Iwasaki W."/>
        </authorList>
    </citation>
    <scope>NUCLEOTIDE SEQUENCE [LARGE SCALE GENOMIC DNA]</scope>
    <source>
        <strain evidence="3 4">S8</strain>
    </source>
</reference>
<dbReference type="RefSeq" id="WP_119632261.1">
    <property type="nucleotide sequence ID" value="NZ_AP017928.1"/>
</dbReference>
<evidence type="ECO:0000313" key="3">
    <source>
        <dbReference type="EMBL" id="BBA37239.1"/>
    </source>
</evidence>
<evidence type="ECO:0000313" key="4">
    <source>
        <dbReference type="Proteomes" id="UP000266313"/>
    </source>
</evidence>
<dbReference type="PIRSF" id="PIRSF016482">
    <property type="entry name" value="PilO"/>
    <property type="match status" value="1"/>
</dbReference>
<dbReference type="KEGG" id="mmai:sS8_5319"/>